<sequence length="240" mass="25737">MAPAPSTLTGVQIETATFPPAVTPPGSAKALSLGGAGARGIEIQGNFVKFTAIGVYLEDNAVTWLAGKWSNKTAEELTESVEFFRDIVTGPFEKFTRITMILPLTGQQYSEKVSENCVAIWKSFGIYTDAEAKAIEKFLEVFKDQNFAPGSSVLFTQSPSGSLTISFSKDESIPEAGNAVIENKLLSEAVLESIIGKNGVSPEARRSVASRLSELLKENTTIATATNTTTTEAEKFVQVK</sequence>
<comment type="catalytic activity">
    <reaction evidence="6">
        <text>a chalcone = a flavanone.</text>
        <dbReference type="EC" id="5.5.1.6"/>
    </reaction>
</comment>
<organism evidence="9 10">
    <name type="scientific">Parasponia andersonii</name>
    <name type="common">Sponia andersonii</name>
    <dbReference type="NCBI Taxonomy" id="3476"/>
    <lineage>
        <taxon>Eukaryota</taxon>
        <taxon>Viridiplantae</taxon>
        <taxon>Streptophyta</taxon>
        <taxon>Embryophyta</taxon>
        <taxon>Tracheophyta</taxon>
        <taxon>Spermatophyta</taxon>
        <taxon>Magnoliopsida</taxon>
        <taxon>eudicotyledons</taxon>
        <taxon>Gunneridae</taxon>
        <taxon>Pentapetalae</taxon>
        <taxon>rosids</taxon>
        <taxon>fabids</taxon>
        <taxon>Rosales</taxon>
        <taxon>Cannabaceae</taxon>
        <taxon>Parasponia</taxon>
    </lineage>
</organism>
<comment type="similarity">
    <text evidence="2 7">Belongs to the chalcone isomerase family.</text>
</comment>
<comment type="pathway">
    <text evidence="1">Secondary metabolite biosynthesis; flavonoid biosynthesis.</text>
</comment>
<evidence type="ECO:0000313" key="9">
    <source>
        <dbReference type="EMBL" id="PON75355.1"/>
    </source>
</evidence>
<evidence type="ECO:0000313" key="10">
    <source>
        <dbReference type="Proteomes" id="UP000237105"/>
    </source>
</evidence>
<dbReference type="UniPathway" id="UPA00154"/>
<dbReference type="InterPro" id="IPR016088">
    <property type="entry name" value="Chalcone_isomerase_3-sand"/>
</dbReference>
<comment type="function">
    <text evidence="5">Catalyzes the intramolecular cyclization of bicyclic chalcones into tricyclic (S)-flavanones. Responsible for the isomerization of 4,2',4',6'-tetrahydroxychalcone (also termed chalcone) into naringenin.</text>
</comment>
<dbReference type="STRING" id="3476.A0A2P5DPY8"/>
<evidence type="ECO:0000256" key="7">
    <source>
        <dbReference type="RuleBase" id="RU361158"/>
    </source>
</evidence>
<keyword evidence="3 9" id="KW-0413">Isomerase</keyword>
<keyword evidence="4" id="KW-0284">Flavonoid biosynthesis</keyword>
<protein>
    <recommendedName>
        <fullName evidence="7">Chalcone-flavonone isomerase family protein</fullName>
    </recommendedName>
</protein>
<dbReference type="InterPro" id="IPR016087">
    <property type="entry name" value="Chalcone_isomerase"/>
</dbReference>
<comment type="caution">
    <text evidence="9">The sequence shown here is derived from an EMBL/GenBank/DDBJ whole genome shotgun (WGS) entry which is preliminary data.</text>
</comment>
<dbReference type="Proteomes" id="UP000237105">
    <property type="component" value="Unassembled WGS sequence"/>
</dbReference>
<dbReference type="Pfam" id="PF02431">
    <property type="entry name" value="Chalcone"/>
    <property type="match status" value="1"/>
</dbReference>
<proteinExistence type="inferred from homology"/>
<name>A0A2P5DPY8_PARAD</name>
<gene>
    <name evidence="9" type="ORF">PanWU01x14_043220</name>
</gene>
<reference evidence="10" key="1">
    <citation type="submission" date="2016-06" db="EMBL/GenBank/DDBJ databases">
        <title>Parallel loss of symbiosis genes in relatives of nitrogen-fixing non-legume Parasponia.</title>
        <authorList>
            <person name="Van Velzen R."/>
            <person name="Holmer R."/>
            <person name="Bu F."/>
            <person name="Rutten L."/>
            <person name="Van Zeijl A."/>
            <person name="Liu W."/>
            <person name="Santuari L."/>
            <person name="Cao Q."/>
            <person name="Sharma T."/>
            <person name="Shen D."/>
            <person name="Roswanjaya Y."/>
            <person name="Wardhani T."/>
            <person name="Kalhor M.S."/>
            <person name="Jansen J."/>
            <person name="Van den Hoogen J."/>
            <person name="Gungor B."/>
            <person name="Hartog M."/>
            <person name="Hontelez J."/>
            <person name="Verver J."/>
            <person name="Yang W.-C."/>
            <person name="Schijlen E."/>
            <person name="Repin R."/>
            <person name="Schilthuizen M."/>
            <person name="Schranz E."/>
            <person name="Heidstra R."/>
            <person name="Miyata K."/>
            <person name="Fedorova E."/>
            <person name="Kohlen W."/>
            <person name="Bisseling T."/>
            <person name="Smit S."/>
            <person name="Geurts R."/>
        </authorList>
    </citation>
    <scope>NUCLEOTIDE SEQUENCE [LARGE SCALE GENOMIC DNA]</scope>
    <source>
        <strain evidence="10">cv. WU1-14</strain>
    </source>
</reference>
<dbReference type="PANTHER" id="PTHR28039:SF8">
    <property type="entry name" value="CHALCONE--FLAVANONE ISOMERASE 1-RELATED"/>
    <property type="match status" value="1"/>
</dbReference>
<dbReference type="InterPro" id="IPR036298">
    <property type="entry name" value="Chalcone_isomerase_sf"/>
</dbReference>
<dbReference type="Gene3D" id="1.10.890.20">
    <property type="match status" value="1"/>
</dbReference>
<evidence type="ECO:0000256" key="3">
    <source>
        <dbReference type="ARBA" id="ARBA00023235"/>
    </source>
</evidence>
<evidence type="ECO:0000256" key="4">
    <source>
        <dbReference type="ARBA" id="ARBA00023241"/>
    </source>
</evidence>
<evidence type="ECO:0000256" key="5">
    <source>
        <dbReference type="ARBA" id="ARBA00025429"/>
    </source>
</evidence>
<dbReference type="InterPro" id="IPR016089">
    <property type="entry name" value="Chalcone_isomerase_bundle_sf"/>
</dbReference>
<evidence type="ECO:0000256" key="1">
    <source>
        <dbReference type="ARBA" id="ARBA00004966"/>
    </source>
</evidence>
<dbReference type="GO" id="GO:0009813">
    <property type="term" value="P:flavonoid biosynthetic process"/>
    <property type="evidence" value="ECO:0007669"/>
    <property type="project" value="UniProtKB-UniPathway"/>
</dbReference>
<feature type="domain" description="Chalcone isomerase" evidence="8">
    <location>
        <begin position="13"/>
        <end position="215"/>
    </location>
</feature>
<dbReference type="SUPFAM" id="SSF54626">
    <property type="entry name" value="Chalcone isomerase"/>
    <property type="match status" value="1"/>
</dbReference>
<evidence type="ECO:0000256" key="6">
    <source>
        <dbReference type="ARBA" id="ARBA00034056"/>
    </source>
</evidence>
<dbReference type="AlphaFoldDB" id="A0A2P5DPY8"/>
<dbReference type="PANTHER" id="PTHR28039">
    <property type="entry name" value="CHALCONE--FLAVONONE ISOMERASE 1-RELATED"/>
    <property type="match status" value="1"/>
</dbReference>
<keyword evidence="10" id="KW-1185">Reference proteome</keyword>
<accession>A0A2P5DPY8</accession>
<evidence type="ECO:0000259" key="8">
    <source>
        <dbReference type="Pfam" id="PF02431"/>
    </source>
</evidence>
<dbReference type="OrthoDB" id="1903537at2759"/>
<evidence type="ECO:0000256" key="2">
    <source>
        <dbReference type="ARBA" id="ARBA00007166"/>
    </source>
</evidence>
<dbReference type="InterPro" id="IPR044164">
    <property type="entry name" value="CFI"/>
</dbReference>
<dbReference type="GO" id="GO:0045430">
    <property type="term" value="F:chalcone isomerase activity"/>
    <property type="evidence" value="ECO:0007669"/>
    <property type="project" value="UniProtKB-EC"/>
</dbReference>
<dbReference type="Gene3D" id="3.50.70.10">
    <property type="match status" value="1"/>
</dbReference>
<dbReference type="EMBL" id="JXTB01000024">
    <property type="protein sequence ID" value="PON75355.1"/>
    <property type="molecule type" value="Genomic_DNA"/>
</dbReference>